<dbReference type="Proteomes" id="UP000659124">
    <property type="component" value="Unassembled WGS sequence"/>
</dbReference>
<name>A0ABR7TUS4_9BACT</name>
<dbReference type="SUPFAM" id="SSF51261">
    <property type="entry name" value="Duplicated hybrid motif"/>
    <property type="match status" value="1"/>
</dbReference>
<dbReference type="Gene3D" id="2.70.70.10">
    <property type="entry name" value="Glucose Permease (Domain IIA)"/>
    <property type="match status" value="1"/>
</dbReference>
<evidence type="ECO:0000259" key="1">
    <source>
        <dbReference type="Pfam" id="PF01551"/>
    </source>
</evidence>
<reference evidence="2 3" key="1">
    <citation type="submission" date="2020-09" db="EMBL/GenBank/DDBJ databases">
        <title>Genome sequences of type strains of Chitinophaga qingshengii and Chitinophaga varians.</title>
        <authorList>
            <person name="Kittiwongwattana C."/>
        </authorList>
    </citation>
    <scope>NUCLEOTIDE SEQUENCE [LARGE SCALE GENOMIC DNA]</scope>
    <source>
        <strain evidence="2 3">JCM 30026</strain>
    </source>
</reference>
<feature type="domain" description="M23ase beta-sheet core" evidence="1">
    <location>
        <begin position="168"/>
        <end position="263"/>
    </location>
</feature>
<evidence type="ECO:0000313" key="3">
    <source>
        <dbReference type="Proteomes" id="UP000659124"/>
    </source>
</evidence>
<keyword evidence="3" id="KW-1185">Reference proteome</keyword>
<proteinExistence type="predicted"/>
<comment type="caution">
    <text evidence="2">The sequence shown here is derived from an EMBL/GenBank/DDBJ whole genome shotgun (WGS) entry which is preliminary data.</text>
</comment>
<dbReference type="EMBL" id="JACVFC010000005">
    <property type="protein sequence ID" value="MBC9934237.1"/>
    <property type="molecule type" value="Genomic_DNA"/>
</dbReference>
<dbReference type="CDD" id="cd12797">
    <property type="entry name" value="M23_peptidase"/>
    <property type="match status" value="1"/>
</dbReference>
<dbReference type="RefSeq" id="WP_188091352.1">
    <property type="nucleotide sequence ID" value="NZ_JACVFC010000005.1"/>
</dbReference>
<dbReference type="PANTHER" id="PTHR21666">
    <property type="entry name" value="PEPTIDASE-RELATED"/>
    <property type="match status" value="1"/>
</dbReference>
<dbReference type="InterPro" id="IPR011055">
    <property type="entry name" value="Dup_hybrid_motif"/>
</dbReference>
<dbReference type="Pfam" id="PF01551">
    <property type="entry name" value="Peptidase_M23"/>
    <property type="match status" value="1"/>
</dbReference>
<evidence type="ECO:0000313" key="2">
    <source>
        <dbReference type="EMBL" id="MBC9934237.1"/>
    </source>
</evidence>
<sequence length="312" mass="35314">MKKVIIALKIIGAIGITGFWGNKRFFCLFLFYLVAVILEKIIKYRSKRGEPEKPVNSPVLTHYYVSMYLSLLNPLNIILLLKQLLGQLYILVFYGYRLPSPSSFRNKVQYRLPFKGAWAVGRGGVTADTSHSWDIYTQRYAYDFFMMDDAHKPCKDTGKQLDDYYCFNQDVIAPADGTIISVKNNIADYSGVGDLSVDWKSPDFRGNFVIIKHADQEYSFIAHFRCGSISVKKGDIVKQGQFIGKCGNSGHSTMPHIHFHLQNSRRFWIALGLPVVFNDIVINGVQNTDAYITGSQLVSNNAYCIQSSDMPV</sequence>
<protein>
    <submittedName>
        <fullName evidence="2">M23 family metallopeptidase</fullName>
    </submittedName>
</protein>
<gene>
    <name evidence="2" type="ORF">ICL07_27870</name>
</gene>
<organism evidence="2 3">
    <name type="scientific">Chitinophaga qingshengii</name>
    <dbReference type="NCBI Taxonomy" id="1569794"/>
    <lineage>
        <taxon>Bacteria</taxon>
        <taxon>Pseudomonadati</taxon>
        <taxon>Bacteroidota</taxon>
        <taxon>Chitinophagia</taxon>
        <taxon>Chitinophagales</taxon>
        <taxon>Chitinophagaceae</taxon>
        <taxon>Chitinophaga</taxon>
    </lineage>
</organism>
<dbReference type="PANTHER" id="PTHR21666:SF270">
    <property type="entry name" value="MUREIN HYDROLASE ACTIVATOR ENVC"/>
    <property type="match status" value="1"/>
</dbReference>
<dbReference type="InterPro" id="IPR050570">
    <property type="entry name" value="Cell_wall_metabolism_enzyme"/>
</dbReference>
<accession>A0ABR7TUS4</accession>
<dbReference type="InterPro" id="IPR016047">
    <property type="entry name" value="M23ase_b-sheet_dom"/>
</dbReference>